<feature type="compositionally biased region" description="Basic and acidic residues" evidence="1">
    <location>
        <begin position="147"/>
        <end position="161"/>
    </location>
</feature>
<gene>
    <name evidence="2" type="ORF">WMY93_025472</name>
</gene>
<evidence type="ECO:0000313" key="3">
    <source>
        <dbReference type="Proteomes" id="UP001460270"/>
    </source>
</evidence>
<evidence type="ECO:0000256" key="1">
    <source>
        <dbReference type="SAM" id="MobiDB-lite"/>
    </source>
</evidence>
<evidence type="ECO:0000313" key="2">
    <source>
        <dbReference type="EMBL" id="KAK7889912.1"/>
    </source>
</evidence>
<feature type="region of interest" description="Disordered" evidence="1">
    <location>
        <begin position="147"/>
        <end position="174"/>
    </location>
</feature>
<comment type="caution">
    <text evidence="2">The sequence shown here is derived from an EMBL/GenBank/DDBJ whole genome shotgun (WGS) entry which is preliminary data.</text>
</comment>
<reference evidence="3" key="1">
    <citation type="submission" date="2024-04" db="EMBL/GenBank/DDBJ databases">
        <title>Salinicola lusitanus LLJ914,a marine bacterium isolated from the Okinawa Trough.</title>
        <authorList>
            <person name="Li J."/>
        </authorList>
    </citation>
    <scope>NUCLEOTIDE SEQUENCE [LARGE SCALE GENOMIC DNA]</scope>
</reference>
<organism evidence="2 3">
    <name type="scientific">Mugilogobius chulae</name>
    <name type="common">yellowstripe goby</name>
    <dbReference type="NCBI Taxonomy" id="88201"/>
    <lineage>
        <taxon>Eukaryota</taxon>
        <taxon>Metazoa</taxon>
        <taxon>Chordata</taxon>
        <taxon>Craniata</taxon>
        <taxon>Vertebrata</taxon>
        <taxon>Euteleostomi</taxon>
        <taxon>Actinopterygii</taxon>
        <taxon>Neopterygii</taxon>
        <taxon>Teleostei</taxon>
        <taxon>Neoteleostei</taxon>
        <taxon>Acanthomorphata</taxon>
        <taxon>Gobiaria</taxon>
        <taxon>Gobiiformes</taxon>
        <taxon>Gobioidei</taxon>
        <taxon>Gobiidae</taxon>
        <taxon>Gobionellinae</taxon>
        <taxon>Mugilogobius</taxon>
    </lineage>
</organism>
<dbReference type="AlphaFoldDB" id="A0AAW0NCH6"/>
<accession>A0AAW0NCH6</accession>
<dbReference type="Proteomes" id="UP001460270">
    <property type="component" value="Unassembled WGS sequence"/>
</dbReference>
<keyword evidence="3" id="KW-1185">Reference proteome</keyword>
<sequence length="174" mass="20241">MVRRPDNNPARHVETHLEQRIDIQERENVSSERLVEIEAIVSQPEEVENESRTIQEASKIVESVVTESLVEVADTKTEQPVLEMEKKVEESLIKDLRSIVAEKDLEPKVEEKVAESKEEHKEPAAQKVEVKEVIETRVIVAEKTVKKQEEVVRPKVKEPISRRRRMRLQKQQPQ</sequence>
<protein>
    <submittedName>
        <fullName evidence="2">Uncharacterized protein</fullName>
    </submittedName>
</protein>
<name>A0AAW0NCH6_9GOBI</name>
<dbReference type="EMBL" id="JBBPFD010000018">
    <property type="protein sequence ID" value="KAK7889912.1"/>
    <property type="molecule type" value="Genomic_DNA"/>
</dbReference>
<proteinExistence type="predicted"/>